<dbReference type="GO" id="GO:0008237">
    <property type="term" value="F:metallopeptidase activity"/>
    <property type="evidence" value="ECO:0007669"/>
    <property type="project" value="UniProtKB-KW"/>
</dbReference>
<dbReference type="NCBIfam" id="NF008006">
    <property type="entry name" value="PRK10735.1"/>
    <property type="match status" value="1"/>
</dbReference>
<dbReference type="InterPro" id="IPR036059">
    <property type="entry name" value="TldD/PmbA_sf"/>
</dbReference>
<organism evidence="8 9">
    <name type="scientific">Roseomonas elaeocarpi</name>
    <dbReference type="NCBI Taxonomy" id="907779"/>
    <lineage>
        <taxon>Bacteria</taxon>
        <taxon>Pseudomonadati</taxon>
        <taxon>Pseudomonadota</taxon>
        <taxon>Alphaproteobacteria</taxon>
        <taxon>Acetobacterales</taxon>
        <taxon>Roseomonadaceae</taxon>
        <taxon>Roseomonas</taxon>
    </lineage>
</organism>
<evidence type="ECO:0000313" key="8">
    <source>
        <dbReference type="EMBL" id="MFC0410638.1"/>
    </source>
</evidence>
<evidence type="ECO:0000259" key="6">
    <source>
        <dbReference type="Pfam" id="PF19289"/>
    </source>
</evidence>
<dbReference type="PANTHER" id="PTHR30624">
    <property type="entry name" value="UNCHARACTERIZED PROTEIN TLDD AND PMBA"/>
    <property type="match status" value="1"/>
</dbReference>
<keyword evidence="4 8" id="KW-0482">Metalloprotease</keyword>
<dbReference type="InterPro" id="IPR035068">
    <property type="entry name" value="TldD/PmbA_N"/>
</dbReference>
<evidence type="ECO:0000256" key="2">
    <source>
        <dbReference type="ARBA" id="ARBA00022670"/>
    </source>
</evidence>
<dbReference type="PIRSF" id="PIRSF004919">
    <property type="entry name" value="TldD"/>
    <property type="match status" value="1"/>
</dbReference>
<evidence type="ECO:0000256" key="1">
    <source>
        <dbReference type="ARBA" id="ARBA00005836"/>
    </source>
</evidence>
<dbReference type="Pfam" id="PF19289">
    <property type="entry name" value="PmbA_TldD_3rd"/>
    <property type="match status" value="1"/>
</dbReference>
<dbReference type="InterPro" id="IPR051463">
    <property type="entry name" value="Peptidase_U62_metallo"/>
</dbReference>
<evidence type="ECO:0000256" key="3">
    <source>
        <dbReference type="ARBA" id="ARBA00022801"/>
    </source>
</evidence>
<evidence type="ECO:0000256" key="4">
    <source>
        <dbReference type="ARBA" id="ARBA00023049"/>
    </source>
</evidence>
<dbReference type="InterPro" id="IPR045570">
    <property type="entry name" value="Metalloprtase-TldD/E_cen_dom"/>
</dbReference>
<dbReference type="Pfam" id="PF01523">
    <property type="entry name" value="PmbA_TldD_1st"/>
    <property type="match status" value="1"/>
</dbReference>
<protein>
    <submittedName>
        <fullName evidence="8">Metalloprotease TldD</fullName>
        <ecNumber evidence="8">3.4.24.-</ecNumber>
    </submittedName>
</protein>
<keyword evidence="3 8" id="KW-0378">Hydrolase</keyword>
<dbReference type="Gene3D" id="3.30.2290.10">
    <property type="entry name" value="PmbA/TldD superfamily"/>
    <property type="match status" value="1"/>
</dbReference>
<gene>
    <name evidence="8" type="primary">tldD</name>
    <name evidence="8" type="ORF">ACFFGY_20505</name>
</gene>
<dbReference type="InterPro" id="IPR002510">
    <property type="entry name" value="Metalloprtase-TldD/E_N"/>
</dbReference>
<comment type="similarity">
    <text evidence="1">Belongs to the peptidase U62 family.</text>
</comment>
<proteinExistence type="inferred from homology"/>
<dbReference type="SUPFAM" id="SSF111283">
    <property type="entry name" value="Putative modulator of DNA gyrase, PmbA/TldD"/>
    <property type="match status" value="1"/>
</dbReference>
<accession>A0ABV6K1H7</accession>
<sequence length="481" mass="50272">MSAATDALAITDRLFFRDLDPARAARITAEALAGAEDGELFLEYRESESLSLDDGRIRAAGFDTARGFGLRAVRGEGAAYAHASEFGEAALRRAADAVRALPGRQADVAAAPPRATNARLYDAANPLSGMEFAAKAAVLMAIDAHARALDPRVRQVSATISGEWQAVRILRPDGRSGGVADLRPLVRLNVSVVLEADGRRETGSFGTGGRFGYERVLNEASWQAAVAEALRQARVNLDSRPAPAGEMEVVLAPGWPGILLHEAIGHGLEGDFNRKGASAFAGLMGQRIAAPGVTVVDDGTIPDRRGSLTVDDEGTPTSRTVMIEDGILVGFIQDRQNARLMGVQPTGNGRRESFAHIPMPRMTNTVMTGGEAPPDDIVRSVKRGLYAVNFGGGQVDITSGKFVFSASEAYLIEDGRITAPVKGATLIGSGADALTKVSMVGNDFAMDPGIGTCGKDGQGVPVGVGQPTIRLSGLTVGGTAV</sequence>
<dbReference type="PANTHER" id="PTHR30624:SF4">
    <property type="entry name" value="METALLOPROTEASE TLDD"/>
    <property type="match status" value="1"/>
</dbReference>
<dbReference type="Pfam" id="PF19290">
    <property type="entry name" value="PmbA_TldD_2nd"/>
    <property type="match status" value="1"/>
</dbReference>
<evidence type="ECO:0000259" key="7">
    <source>
        <dbReference type="Pfam" id="PF19290"/>
    </source>
</evidence>
<dbReference type="EMBL" id="JBHLUN010000016">
    <property type="protein sequence ID" value="MFC0410638.1"/>
    <property type="molecule type" value="Genomic_DNA"/>
</dbReference>
<dbReference type="Proteomes" id="UP001589865">
    <property type="component" value="Unassembled WGS sequence"/>
</dbReference>
<keyword evidence="9" id="KW-1185">Reference proteome</keyword>
<feature type="domain" description="Metalloprotease TldD/E C-terminal" evidence="6">
    <location>
        <begin position="245"/>
        <end position="478"/>
    </location>
</feature>
<feature type="domain" description="Metalloprotease TldD/E central" evidence="7">
    <location>
        <begin position="126"/>
        <end position="237"/>
    </location>
</feature>
<reference evidence="8 9" key="1">
    <citation type="submission" date="2024-09" db="EMBL/GenBank/DDBJ databases">
        <authorList>
            <person name="Sun Q."/>
            <person name="Mori K."/>
        </authorList>
    </citation>
    <scope>NUCLEOTIDE SEQUENCE [LARGE SCALE GENOMIC DNA]</scope>
    <source>
        <strain evidence="8 9">TBRC 5777</strain>
    </source>
</reference>
<evidence type="ECO:0000259" key="5">
    <source>
        <dbReference type="Pfam" id="PF01523"/>
    </source>
</evidence>
<evidence type="ECO:0000313" key="9">
    <source>
        <dbReference type="Proteomes" id="UP001589865"/>
    </source>
</evidence>
<feature type="domain" description="Metalloprotease TldD/E N-terminal" evidence="5">
    <location>
        <begin position="39"/>
        <end position="99"/>
    </location>
</feature>
<dbReference type="InterPro" id="IPR045569">
    <property type="entry name" value="Metalloprtase-TldD/E_C"/>
</dbReference>
<comment type="caution">
    <text evidence="8">The sequence shown here is derived from an EMBL/GenBank/DDBJ whole genome shotgun (WGS) entry which is preliminary data.</text>
</comment>
<name>A0ABV6K1H7_9PROT</name>
<dbReference type="EC" id="3.4.24.-" evidence="8"/>
<dbReference type="RefSeq" id="WP_377046394.1">
    <property type="nucleotide sequence ID" value="NZ_JBHLUN010000016.1"/>
</dbReference>
<keyword evidence="2" id="KW-0645">Protease</keyword>
<dbReference type="InterPro" id="IPR025502">
    <property type="entry name" value="TldD"/>
</dbReference>